<dbReference type="Proteomes" id="UP000319255">
    <property type="component" value="Unassembled WGS sequence"/>
</dbReference>
<name>A0A501WWI3_9RHOB</name>
<accession>A0A501WWI3</accession>
<keyword evidence="3" id="KW-1185">Reference proteome</keyword>
<dbReference type="Pfam" id="PF13185">
    <property type="entry name" value="GAF_2"/>
    <property type="match status" value="1"/>
</dbReference>
<comment type="caution">
    <text evidence="2">The sequence shown here is derived from an EMBL/GenBank/DDBJ whole genome shotgun (WGS) entry which is preliminary data.</text>
</comment>
<evidence type="ECO:0000313" key="2">
    <source>
        <dbReference type="EMBL" id="TPE53629.1"/>
    </source>
</evidence>
<dbReference type="OrthoDB" id="9148869at2"/>
<organism evidence="2 3">
    <name type="scientific">Amaricoccus solimangrovi</name>
    <dbReference type="NCBI Taxonomy" id="2589815"/>
    <lineage>
        <taxon>Bacteria</taxon>
        <taxon>Pseudomonadati</taxon>
        <taxon>Pseudomonadota</taxon>
        <taxon>Alphaproteobacteria</taxon>
        <taxon>Rhodobacterales</taxon>
        <taxon>Paracoccaceae</taxon>
        <taxon>Amaricoccus</taxon>
    </lineage>
</organism>
<gene>
    <name evidence="2" type="ORF">FJM51_00835</name>
</gene>
<dbReference type="EMBL" id="VFRP01000001">
    <property type="protein sequence ID" value="TPE53629.1"/>
    <property type="molecule type" value="Genomic_DNA"/>
</dbReference>
<reference evidence="2 3" key="1">
    <citation type="submission" date="2019-06" db="EMBL/GenBank/DDBJ databases">
        <title>A novel bacterium of genus Amaricoccus, isolated from marine sediment.</title>
        <authorList>
            <person name="Huang H."/>
            <person name="Mo K."/>
            <person name="Hu Y."/>
        </authorList>
    </citation>
    <scope>NUCLEOTIDE SEQUENCE [LARGE SCALE GENOMIC DNA]</scope>
    <source>
        <strain evidence="2 3">HB172011</strain>
    </source>
</reference>
<protein>
    <submittedName>
        <fullName evidence="2">GAF domain-containing protein</fullName>
    </submittedName>
</protein>
<evidence type="ECO:0000259" key="1">
    <source>
        <dbReference type="Pfam" id="PF13185"/>
    </source>
</evidence>
<proteinExistence type="predicted"/>
<dbReference type="SUPFAM" id="SSF55781">
    <property type="entry name" value="GAF domain-like"/>
    <property type="match status" value="1"/>
</dbReference>
<dbReference type="AlphaFoldDB" id="A0A501WWI3"/>
<dbReference type="InterPro" id="IPR029016">
    <property type="entry name" value="GAF-like_dom_sf"/>
</dbReference>
<evidence type="ECO:0000313" key="3">
    <source>
        <dbReference type="Proteomes" id="UP000319255"/>
    </source>
</evidence>
<dbReference type="InterPro" id="IPR003018">
    <property type="entry name" value="GAF"/>
</dbReference>
<dbReference type="Gene3D" id="3.30.450.40">
    <property type="match status" value="1"/>
</dbReference>
<feature type="domain" description="GAF" evidence="1">
    <location>
        <begin position="16"/>
        <end position="112"/>
    </location>
</feature>
<sequence>MMAPLDARVTGAFLQAAEVWIPDPAGEYLVRAEGAYGPHESFGGVSGEHGFARGEGLPGRAWAEARPFVLTDLSDPRFFRAEAARSAGLGAAAALPVFSDGALKGVLVLFCGADPGHAGALELWHAGDAPDAVMRLEGGYYGADDTFREVSERTTFARGKGLPGGVWGARAPMLMRDLSAARGFLRAESAAKAGLTTGLGIPVFTPGKDAWAVTLLSAARSPVARRFEIWDVTAGRGGQKAVATLVDGLCDTEGALWTRERRIEPWQGPVGRALATAAPVVEANPATAPAGVRYEGMVALPIHPQGEVARVVAWFF</sequence>